<proteinExistence type="predicted"/>
<name>A0A2P5A8X7_TREOI</name>
<dbReference type="STRING" id="63057.A0A2P5A8X7"/>
<dbReference type="Proteomes" id="UP000237000">
    <property type="component" value="Unassembled WGS sequence"/>
</dbReference>
<dbReference type="PANTHER" id="PTHR15140">
    <property type="entry name" value="TUBULIN-SPECIFIC CHAPERONE E"/>
    <property type="match status" value="1"/>
</dbReference>
<dbReference type="PANTHER" id="PTHR15140:SF37">
    <property type="entry name" value="UBIQUITIN-LIKE DOMAIN-CONTAINING PROTEIN"/>
    <property type="match status" value="1"/>
</dbReference>
<gene>
    <name evidence="1" type="ORF">TorRG33x02_355670</name>
</gene>
<dbReference type="EMBL" id="JXTC01001056">
    <property type="protein sequence ID" value="PON32990.1"/>
    <property type="molecule type" value="Genomic_DNA"/>
</dbReference>
<organism evidence="1 2">
    <name type="scientific">Trema orientale</name>
    <name type="common">Charcoal tree</name>
    <name type="synonym">Celtis orientalis</name>
    <dbReference type="NCBI Taxonomy" id="63057"/>
    <lineage>
        <taxon>Eukaryota</taxon>
        <taxon>Viridiplantae</taxon>
        <taxon>Streptophyta</taxon>
        <taxon>Embryophyta</taxon>
        <taxon>Tracheophyta</taxon>
        <taxon>Spermatophyta</taxon>
        <taxon>Magnoliopsida</taxon>
        <taxon>eudicotyledons</taxon>
        <taxon>Gunneridae</taxon>
        <taxon>Pentapetalae</taxon>
        <taxon>rosids</taxon>
        <taxon>fabids</taxon>
        <taxon>Rosales</taxon>
        <taxon>Cannabaceae</taxon>
        <taxon>Trema</taxon>
    </lineage>
</organism>
<dbReference type="InterPro" id="IPR032675">
    <property type="entry name" value="LRR_dom_sf"/>
</dbReference>
<evidence type="ECO:0000313" key="2">
    <source>
        <dbReference type="Proteomes" id="UP000237000"/>
    </source>
</evidence>
<protein>
    <submittedName>
        <fullName evidence="1">LRR domain containing protein</fullName>
    </submittedName>
</protein>
<accession>A0A2P5A8X7</accession>
<keyword evidence="2" id="KW-1185">Reference proteome</keyword>
<sequence>MAVLERLPNLRLLQLLFDSYCGSKLVCSAGGFPRLETLQLCYLNSLEEWQLEKDAMPSLKRLNLAYIPQLRMIPERLQFVTTIRRLNGGFLALPGFVFLDFTFMWFCSTAAQLVATTVGRGLHQGGFAPMLIVDAAPGAWPSHPVPV</sequence>
<comment type="caution">
    <text evidence="1">The sequence shown here is derived from an EMBL/GenBank/DDBJ whole genome shotgun (WGS) entry which is preliminary data.</text>
</comment>
<dbReference type="SUPFAM" id="SSF52047">
    <property type="entry name" value="RNI-like"/>
    <property type="match status" value="1"/>
</dbReference>
<dbReference type="InParanoid" id="A0A2P5A8X7"/>
<reference evidence="2" key="1">
    <citation type="submission" date="2016-06" db="EMBL/GenBank/DDBJ databases">
        <title>Parallel loss of symbiosis genes in relatives of nitrogen-fixing non-legume Parasponia.</title>
        <authorList>
            <person name="Van Velzen R."/>
            <person name="Holmer R."/>
            <person name="Bu F."/>
            <person name="Rutten L."/>
            <person name="Van Zeijl A."/>
            <person name="Liu W."/>
            <person name="Santuari L."/>
            <person name="Cao Q."/>
            <person name="Sharma T."/>
            <person name="Shen D."/>
            <person name="Roswanjaya Y."/>
            <person name="Wardhani T."/>
            <person name="Kalhor M.S."/>
            <person name="Jansen J."/>
            <person name="Van den Hoogen J."/>
            <person name="Gungor B."/>
            <person name="Hartog M."/>
            <person name="Hontelez J."/>
            <person name="Verver J."/>
            <person name="Yang W.-C."/>
            <person name="Schijlen E."/>
            <person name="Repin R."/>
            <person name="Schilthuizen M."/>
            <person name="Schranz E."/>
            <person name="Heidstra R."/>
            <person name="Miyata K."/>
            <person name="Fedorova E."/>
            <person name="Kohlen W."/>
            <person name="Bisseling T."/>
            <person name="Smit S."/>
            <person name="Geurts R."/>
        </authorList>
    </citation>
    <scope>NUCLEOTIDE SEQUENCE [LARGE SCALE GENOMIC DNA]</scope>
    <source>
        <strain evidence="2">cv. RG33-2</strain>
    </source>
</reference>
<dbReference type="Gene3D" id="3.80.10.10">
    <property type="entry name" value="Ribonuclease Inhibitor"/>
    <property type="match status" value="1"/>
</dbReference>
<dbReference type="AlphaFoldDB" id="A0A2P5A8X7"/>
<dbReference type="OrthoDB" id="1153674at2759"/>
<evidence type="ECO:0000313" key="1">
    <source>
        <dbReference type="EMBL" id="PON32990.1"/>
    </source>
</evidence>